<dbReference type="PANTHER" id="PTHR31001:SF57">
    <property type="entry name" value="ZN(II)2CYS6 TRANSCRIPTION FACTOR (EUROFUNG)"/>
    <property type="match status" value="1"/>
</dbReference>
<proteinExistence type="predicted"/>
<protein>
    <recommendedName>
        <fullName evidence="3">Xylanolytic transcriptional activator regulatory domain-containing protein</fullName>
    </recommendedName>
</protein>
<gene>
    <name evidence="4" type="ORF">K460DRAFT_414713</name>
</gene>
<name>A0A9P4GKN9_9PLEO</name>
<dbReference type="InterPro" id="IPR050613">
    <property type="entry name" value="Sec_Metabolite_Reg"/>
</dbReference>
<sequence length="209" mass="23780">MPILEPPTFQLNISRFWSAPEQADASWVVQYLVVLGLGAYATTRDEISSAEFFYASEACLAKTAYMSRPTITSISRLCLMVLAKQDAYATCWALDTCWNIMGVIVRLSMMTILHQEWMPQFQDPVIVKERELRRRLWTIVVYLDIQVSLITGQQSLLPQDALLVTTEMRSPSTLAECWDTILPQSSPVVCHFLARINSYTDQITYGEVL</sequence>
<evidence type="ECO:0000256" key="1">
    <source>
        <dbReference type="ARBA" id="ARBA00004123"/>
    </source>
</evidence>
<dbReference type="InterPro" id="IPR007219">
    <property type="entry name" value="XnlR_reg_dom"/>
</dbReference>
<reference evidence="4" key="1">
    <citation type="submission" date="2020-01" db="EMBL/GenBank/DDBJ databases">
        <authorList>
            <consortium name="DOE Joint Genome Institute"/>
            <person name="Haridas S."/>
            <person name="Albert R."/>
            <person name="Binder M."/>
            <person name="Bloem J."/>
            <person name="Labutti K."/>
            <person name="Salamov A."/>
            <person name="Andreopoulos B."/>
            <person name="Baker S.E."/>
            <person name="Barry K."/>
            <person name="Bills G."/>
            <person name="Bluhm B.H."/>
            <person name="Cannon C."/>
            <person name="Castanera R."/>
            <person name="Culley D.E."/>
            <person name="Daum C."/>
            <person name="Ezra D."/>
            <person name="Gonzalez J.B."/>
            <person name="Henrissat B."/>
            <person name="Kuo A."/>
            <person name="Liang C."/>
            <person name="Lipzen A."/>
            <person name="Lutzoni F."/>
            <person name="Magnuson J."/>
            <person name="Mondo S."/>
            <person name="Nolan M."/>
            <person name="Ohm R."/>
            <person name="Pangilinan J."/>
            <person name="Park H.-J."/>
            <person name="Ramirez L."/>
            <person name="Alfaro M."/>
            <person name="Sun H."/>
            <person name="Tritt A."/>
            <person name="Yoshinaga Y."/>
            <person name="Zwiers L.-H."/>
            <person name="Turgeon B.G."/>
            <person name="Goodwin S.B."/>
            <person name="Spatafora J.W."/>
            <person name="Crous P.W."/>
            <person name="Grigoriev I.V."/>
        </authorList>
    </citation>
    <scope>NUCLEOTIDE SEQUENCE</scope>
    <source>
        <strain evidence="4">CBS 394.84</strain>
    </source>
</reference>
<dbReference type="GO" id="GO:0008270">
    <property type="term" value="F:zinc ion binding"/>
    <property type="evidence" value="ECO:0007669"/>
    <property type="project" value="InterPro"/>
</dbReference>
<dbReference type="CDD" id="cd12148">
    <property type="entry name" value="fungal_TF_MHR"/>
    <property type="match status" value="1"/>
</dbReference>
<dbReference type="OrthoDB" id="4337792at2759"/>
<keyword evidence="2" id="KW-0539">Nucleus</keyword>
<dbReference type="AlphaFoldDB" id="A0A9P4GKN9"/>
<organism evidence="4 5">
    <name type="scientific">Cucurbitaria berberidis CBS 394.84</name>
    <dbReference type="NCBI Taxonomy" id="1168544"/>
    <lineage>
        <taxon>Eukaryota</taxon>
        <taxon>Fungi</taxon>
        <taxon>Dikarya</taxon>
        <taxon>Ascomycota</taxon>
        <taxon>Pezizomycotina</taxon>
        <taxon>Dothideomycetes</taxon>
        <taxon>Pleosporomycetidae</taxon>
        <taxon>Pleosporales</taxon>
        <taxon>Pleosporineae</taxon>
        <taxon>Cucurbitariaceae</taxon>
        <taxon>Cucurbitaria</taxon>
    </lineage>
</organism>
<dbReference type="GO" id="GO:0006351">
    <property type="term" value="P:DNA-templated transcription"/>
    <property type="evidence" value="ECO:0007669"/>
    <property type="project" value="InterPro"/>
</dbReference>
<dbReference type="Proteomes" id="UP000800039">
    <property type="component" value="Unassembled WGS sequence"/>
</dbReference>
<dbReference type="GO" id="GO:0003677">
    <property type="term" value="F:DNA binding"/>
    <property type="evidence" value="ECO:0007669"/>
    <property type="project" value="InterPro"/>
</dbReference>
<evidence type="ECO:0000313" key="4">
    <source>
        <dbReference type="EMBL" id="KAF1848098.1"/>
    </source>
</evidence>
<dbReference type="PANTHER" id="PTHR31001">
    <property type="entry name" value="UNCHARACTERIZED TRANSCRIPTIONAL REGULATORY PROTEIN"/>
    <property type="match status" value="1"/>
</dbReference>
<dbReference type="RefSeq" id="XP_040790661.1">
    <property type="nucleotide sequence ID" value="XM_040937695.1"/>
</dbReference>
<keyword evidence="5" id="KW-1185">Reference proteome</keyword>
<comment type="subcellular location">
    <subcellularLocation>
        <location evidence="1">Nucleus</location>
    </subcellularLocation>
</comment>
<dbReference type="GeneID" id="63854945"/>
<comment type="caution">
    <text evidence="4">The sequence shown here is derived from an EMBL/GenBank/DDBJ whole genome shotgun (WGS) entry which is preliminary data.</text>
</comment>
<evidence type="ECO:0000313" key="5">
    <source>
        <dbReference type="Proteomes" id="UP000800039"/>
    </source>
</evidence>
<dbReference type="Pfam" id="PF04082">
    <property type="entry name" value="Fungal_trans"/>
    <property type="match status" value="1"/>
</dbReference>
<feature type="domain" description="Xylanolytic transcriptional activator regulatory" evidence="3">
    <location>
        <begin position="2"/>
        <end position="161"/>
    </location>
</feature>
<evidence type="ECO:0000256" key="2">
    <source>
        <dbReference type="ARBA" id="ARBA00023242"/>
    </source>
</evidence>
<dbReference type="GO" id="GO:0005634">
    <property type="term" value="C:nucleus"/>
    <property type="evidence" value="ECO:0007669"/>
    <property type="project" value="UniProtKB-SubCell"/>
</dbReference>
<evidence type="ECO:0000259" key="3">
    <source>
        <dbReference type="Pfam" id="PF04082"/>
    </source>
</evidence>
<accession>A0A9P4GKN9</accession>
<dbReference type="EMBL" id="ML976615">
    <property type="protein sequence ID" value="KAF1848098.1"/>
    <property type="molecule type" value="Genomic_DNA"/>
</dbReference>